<evidence type="ECO:0000256" key="1">
    <source>
        <dbReference type="SAM" id="Phobius"/>
    </source>
</evidence>
<dbReference type="AlphaFoldDB" id="A0A9Q9BVE4"/>
<feature type="transmembrane region" description="Helical" evidence="1">
    <location>
        <begin position="35"/>
        <end position="56"/>
    </location>
</feature>
<keyword evidence="1" id="KW-0812">Transmembrane</keyword>
<dbReference type="EMBL" id="SCWC02000002">
    <property type="protein sequence ID" value="KAA1039995.1"/>
    <property type="molecule type" value="Genomic_DNA"/>
</dbReference>
<dbReference type="Proteomes" id="UP000295735">
    <property type="component" value="Unassembled WGS sequence"/>
</dbReference>
<keyword evidence="1" id="KW-0472">Membrane</keyword>
<reference evidence="3" key="2">
    <citation type="submission" date="2021-04" db="EMBL/GenBank/DDBJ databases">
        <title>Complete Genome Sequences of Macrococcus spp. from dog and cattle.</title>
        <authorList>
            <person name="Schwendener S."/>
            <person name="Perreten V."/>
        </authorList>
    </citation>
    <scope>NUCLEOTIDE SEQUENCE</scope>
    <source>
        <strain evidence="3">Epi0143-OL</strain>
    </source>
</reference>
<evidence type="ECO:0000313" key="2">
    <source>
        <dbReference type="EMBL" id="KAA1039995.1"/>
    </source>
</evidence>
<organism evidence="3 5">
    <name type="scientific">Macrococcus equipercicus</name>
    <dbReference type="NCBI Taxonomy" id="69967"/>
    <lineage>
        <taxon>Bacteria</taxon>
        <taxon>Bacillati</taxon>
        <taxon>Bacillota</taxon>
        <taxon>Bacilli</taxon>
        <taxon>Bacillales</taxon>
        <taxon>Staphylococcaceae</taxon>
        <taxon>Macrococcus</taxon>
    </lineage>
</organism>
<reference evidence="2 4" key="1">
    <citation type="submission" date="2019-09" db="EMBL/GenBank/DDBJ databases">
        <authorList>
            <person name="Mazhar S."/>
            <person name="Altermann E."/>
            <person name="Hill C."/>
            <person name="Mcauliffe O."/>
        </authorList>
    </citation>
    <scope>NUCLEOTIDE SEQUENCE [LARGE SCALE GENOMIC DNA]</scope>
    <source>
        <strain evidence="2 4">ATCC 51831</strain>
    </source>
</reference>
<proteinExistence type="predicted"/>
<name>A0A9Q9BVE4_9STAP</name>
<protein>
    <submittedName>
        <fullName evidence="3">Uncharacterized protein</fullName>
    </submittedName>
</protein>
<sequence length="95" mass="10762">MDIFATIFLLLLIAPMVYMYSILNKEPVIVRKHFVTTFIMAFAGMSLFPIIFFTLLKNTYAGSIISVVLSALAAGVIWGLLSVLFLFVIKKWLKR</sequence>
<dbReference type="OrthoDB" id="9850061at2"/>
<evidence type="ECO:0000313" key="3">
    <source>
        <dbReference type="EMBL" id="UTH13072.1"/>
    </source>
</evidence>
<evidence type="ECO:0000313" key="5">
    <source>
        <dbReference type="Proteomes" id="UP001057381"/>
    </source>
</evidence>
<dbReference type="KEGG" id="mequ:KFV11_07265"/>
<dbReference type="Proteomes" id="UP001057381">
    <property type="component" value="Chromosome"/>
</dbReference>
<feature type="transmembrane region" description="Helical" evidence="1">
    <location>
        <begin position="6"/>
        <end position="23"/>
    </location>
</feature>
<dbReference type="RefSeq" id="WP_149458463.1">
    <property type="nucleotide sequence ID" value="NZ_CP073809.1"/>
</dbReference>
<dbReference type="EMBL" id="CP073809">
    <property type="protein sequence ID" value="UTH13072.1"/>
    <property type="molecule type" value="Genomic_DNA"/>
</dbReference>
<gene>
    <name evidence="2" type="ORF">ERX35_003130</name>
    <name evidence="3" type="ORF">KFV11_07265</name>
</gene>
<keyword evidence="1" id="KW-1133">Transmembrane helix</keyword>
<keyword evidence="4" id="KW-1185">Reference proteome</keyword>
<feature type="transmembrane region" description="Helical" evidence="1">
    <location>
        <begin position="62"/>
        <end position="89"/>
    </location>
</feature>
<accession>A0A9Q9BVE4</accession>
<evidence type="ECO:0000313" key="4">
    <source>
        <dbReference type="Proteomes" id="UP000295735"/>
    </source>
</evidence>